<protein>
    <submittedName>
        <fullName evidence="3">Uncharacterized protein</fullName>
    </submittedName>
</protein>
<keyword evidence="4" id="KW-1185">Reference proteome</keyword>
<feature type="compositionally biased region" description="Basic and acidic residues" evidence="2">
    <location>
        <begin position="172"/>
        <end position="196"/>
    </location>
</feature>
<dbReference type="SUPFAM" id="SSF47040">
    <property type="entry name" value="Kix domain of CBP (creb binding protein)"/>
    <property type="match status" value="1"/>
</dbReference>
<dbReference type="EMBL" id="AZBU02000005">
    <property type="protein sequence ID" value="TKR76162.1"/>
    <property type="molecule type" value="Genomic_DNA"/>
</dbReference>
<reference evidence="3 4" key="2">
    <citation type="journal article" date="2019" name="G3 (Bethesda)">
        <title>Hybrid Assembly of the Genome of the Entomopathogenic Nematode Steinernema carpocapsae Identifies the X-Chromosome.</title>
        <authorList>
            <person name="Serra L."/>
            <person name="Macchietto M."/>
            <person name="Macias-Munoz A."/>
            <person name="McGill C.J."/>
            <person name="Rodriguez I.M."/>
            <person name="Rodriguez B."/>
            <person name="Murad R."/>
            <person name="Mortazavi A."/>
        </authorList>
    </citation>
    <scope>NUCLEOTIDE SEQUENCE [LARGE SCALE GENOMIC DNA]</scope>
    <source>
        <strain evidence="3 4">ALL</strain>
    </source>
</reference>
<dbReference type="AlphaFoldDB" id="A0A4U5N249"/>
<accession>A0A4U5N249</accession>
<evidence type="ECO:0000256" key="2">
    <source>
        <dbReference type="SAM" id="MobiDB-lite"/>
    </source>
</evidence>
<dbReference type="Proteomes" id="UP000298663">
    <property type="component" value="Unassembled WGS sequence"/>
</dbReference>
<dbReference type="GO" id="GO:0003712">
    <property type="term" value="F:transcription coregulator activity"/>
    <property type="evidence" value="ECO:0007669"/>
    <property type="project" value="InterPro"/>
</dbReference>
<gene>
    <name evidence="3" type="ORF">L596_017349</name>
</gene>
<feature type="compositionally biased region" description="Low complexity" evidence="2">
    <location>
        <begin position="198"/>
        <end position="209"/>
    </location>
</feature>
<evidence type="ECO:0000313" key="3">
    <source>
        <dbReference type="EMBL" id="TKR76162.1"/>
    </source>
</evidence>
<proteinExistence type="predicted"/>
<feature type="region of interest" description="Disordered" evidence="2">
    <location>
        <begin position="160"/>
        <end position="209"/>
    </location>
</feature>
<organism evidence="3 4">
    <name type="scientific">Steinernema carpocapsae</name>
    <name type="common">Entomopathogenic nematode</name>
    <dbReference type="NCBI Taxonomy" id="34508"/>
    <lineage>
        <taxon>Eukaryota</taxon>
        <taxon>Metazoa</taxon>
        <taxon>Ecdysozoa</taxon>
        <taxon>Nematoda</taxon>
        <taxon>Chromadorea</taxon>
        <taxon>Rhabditida</taxon>
        <taxon>Tylenchina</taxon>
        <taxon>Panagrolaimomorpha</taxon>
        <taxon>Strongyloidoidea</taxon>
        <taxon>Steinernematidae</taxon>
        <taxon>Steinernema</taxon>
    </lineage>
</organism>
<comment type="caution">
    <text evidence="3">The sequence shown here is derived from an EMBL/GenBank/DDBJ whole genome shotgun (WGS) entry which is preliminary data.</text>
</comment>
<evidence type="ECO:0000313" key="4">
    <source>
        <dbReference type="Proteomes" id="UP000298663"/>
    </source>
</evidence>
<dbReference type="GO" id="GO:0006355">
    <property type="term" value="P:regulation of DNA-templated transcription"/>
    <property type="evidence" value="ECO:0007669"/>
    <property type="project" value="InterPro"/>
</dbReference>
<evidence type="ECO:0000256" key="1">
    <source>
        <dbReference type="ARBA" id="ARBA00023242"/>
    </source>
</evidence>
<sequence>MSSKAYCNQLKIVKDKIDRDIIDIRHETLTFAERGTNDNVPYTSKFRALAMPPKKTYNDWHDEIKTEIRIGMTFRLYAASCSPDADLYANLVKPHHKILIKTNSLEEEEMFKRVHNFQEYSVLMDLLIKNEQRIRTQNLRLTRITDFVHALETNEQRCIQQSGSASAQPVDLSKEVENEEKAKSRDKFRTGAKESPIKTVSSTETKSTE</sequence>
<dbReference type="InterPro" id="IPR036529">
    <property type="entry name" value="KIX_dom_sf"/>
</dbReference>
<keyword evidence="1" id="KW-0539">Nucleus</keyword>
<reference evidence="3 4" key="1">
    <citation type="journal article" date="2015" name="Genome Biol.">
        <title>Comparative genomics of Steinernema reveals deeply conserved gene regulatory networks.</title>
        <authorList>
            <person name="Dillman A.R."/>
            <person name="Macchietto M."/>
            <person name="Porter C.F."/>
            <person name="Rogers A."/>
            <person name="Williams B."/>
            <person name="Antoshechkin I."/>
            <person name="Lee M.M."/>
            <person name="Goodwin Z."/>
            <person name="Lu X."/>
            <person name="Lewis E.E."/>
            <person name="Goodrich-Blair H."/>
            <person name="Stock S.P."/>
            <person name="Adams B.J."/>
            <person name="Sternberg P.W."/>
            <person name="Mortazavi A."/>
        </authorList>
    </citation>
    <scope>NUCLEOTIDE SEQUENCE [LARGE SCALE GENOMIC DNA]</scope>
    <source>
        <strain evidence="3 4">ALL</strain>
    </source>
</reference>
<name>A0A4U5N249_STECR</name>